<dbReference type="EMBL" id="JAGQNY010000007">
    <property type="protein sequence ID" value="MCA9302169.1"/>
    <property type="molecule type" value="Genomic_DNA"/>
</dbReference>
<accession>A0A955E1B2</accession>
<organism evidence="2 3">
    <name type="scientific">candidate division WWE3 bacterium</name>
    <dbReference type="NCBI Taxonomy" id="2053526"/>
    <lineage>
        <taxon>Bacteria</taxon>
        <taxon>Katanobacteria</taxon>
    </lineage>
</organism>
<dbReference type="InterPro" id="IPR015946">
    <property type="entry name" value="KH_dom-like_a/b"/>
</dbReference>
<feature type="domain" description="R3H" evidence="1">
    <location>
        <begin position="83"/>
        <end position="148"/>
    </location>
</feature>
<dbReference type="AlphaFoldDB" id="A0A955E1B2"/>
<evidence type="ECO:0000313" key="2">
    <source>
        <dbReference type="EMBL" id="MCA9302169.1"/>
    </source>
</evidence>
<dbReference type="GO" id="GO:0003723">
    <property type="term" value="F:RNA binding"/>
    <property type="evidence" value="ECO:0007669"/>
    <property type="project" value="InterPro"/>
</dbReference>
<dbReference type="Pfam" id="PF01424">
    <property type="entry name" value="R3H"/>
    <property type="match status" value="1"/>
</dbReference>
<proteinExistence type="predicted"/>
<sequence length="148" mass="17028">MNKDQFITQYMKDVLNHLNVATVVNIDVAEDSVKVVLTGDDLNFLIGFRGTSLDALQALLALSLYNKYEEWFNVFVDINGYKEKRFERLEDLAKKAIDKVRFFSKEVALPPMNSFERKYIHEFVSSYDDMQTESTGEGSERHIVVSSS</sequence>
<dbReference type="Proteomes" id="UP000714817">
    <property type="component" value="Unassembled WGS sequence"/>
</dbReference>
<dbReference type="CDD" id="cd02644">
    <property type="entry name" value="R3H_jag"/>
    <property type="match status" value="1"/>
</dbReference>
<dbReference type="SUPFAM" id="SSF82708">
    <property type="entry name" value="R3H domain"/>
    <property type="match status" value="1"/>
</dbReference>
<dbReference type="Gene3D" id="3.30.1370.50">
    <property type="entry name" value="R3H-like domain"/>
    <property type="match status" value="1"/>
</dbReference>
<dbReference type="SMART" id="SM00393">
    <property type="entry name" value="R3H"/>
    <property type="match status" value="1"/>
</dbReference>
<dbReference type="InterPro" id="IPR001374">
    <property type="entry name" value="R3H_dom"/>
</dbReference>
<dbReference type="InterPro" id="IPR034079">
    <property type="entry name" value="R3H_KhpB"/>
</dbReference>
<reference evidence="2" key="1">
    <citation type="submission" date="2020-04" db="EMBL/GenBank/DDBJ databases">
        <authorList>
            <person name="Zhang T."/>
        </authorList>
    </citation>
    <scope>NUCLEOTIDE SEQUENCE</scope>
    <source>
        <strain evidence="2">HKST-UBA80</strain>
    </source>
</reference>
<dbReference type="Gene3D" id="3.30.300.20">
    <property type="match status" value="1"/>
</dbReference>
<reference evidence="2" key="2">
    <citation type="journal article" date="2021" name="Microbiome">
        <title>Successional dynamics and alternative stable states in a saline activated sludge microbial community over 9 years.</title>
        <authorList>
            <person name="Wang Y."/>
            <person name="Ye J."/>
            <person name="Ju F."/>
            <person name="Liu L."/>
            <person name="Boyd J.A."/>
            <person name="Deng Y."/>
            <person name="Parks D.H."/>
            <person name="Jiang X."/>
            <person name="Yin X."/>
            <person name="Woodcroft B.J."/>
            <person name="Tyson G.W."/>
            <person name="Hugenholtz P."/>
            <person name="Polz M.F."/>
            <person name="Zhang T."/>
        </authorList>
    </citation>
    <scope>NUCLEOTIDE SEQUENCE</scope>
    <source>
        <strain evidence="2">HKST-UBA80</strain>
    </source>
</reference>
<dbReference type="PANTHER" id="PTHR35800">
    <property type="entry name" value="PROTEIN JAG"/>
    <property type="match status" value="1"/>
</dbReference>
<evidence type="ECO:0000259" key="1">
    <source>
        <dbReference type="PROSITE" id="PS51061"/>
    </source>
</evidence>
<dbReference type="PROSITE" id="PS51061">
    <property type="entry name" value="R3H"/>
    <property type="match status" value="1"/>
</dbReference>
<comment type="caution">
    <text evidence="2">The sequence shown here is derived from an EMBL/GenBank/DDBJ whole genome shotgun (WGS) entry which is preliminary data.</text>
</comment>
<gene>
    <name evidence="2" type="ORF">KDA10_02285</name>
</gene>
<protein>
    <recommendedName>
        <fullName evidence="1">R3H domain-containing protein</fullName>
    </recommendedName>
</protein>
<dbReference type="PANTHER" id="PTHR35800:SF1">
    <property type="entry name" value="RNA-BINDING PROTEIN KHPB"/>
    <property type="match status" value="1"/>
</dbReference>
<evidence type="ECO:0000313" key="3">
    <source>
        <dbReference type="Proteomes" id="UP000714817"/>
    </source>
</evidence>
<dbReference type="InterPro" id="IPR036867">
    <property type="entry name" value="R3H_dom_sf"/>
</dbReference>
<dbReference type="InterPro" id="IPR039247">
    <property type="entry name" value="KhpB"/>
</dbReference>
<name>A0A955E1B2_UNCKA</name>